<dbReference type="InterPro" id="IPR008284">
    <property type="entry name" value="MoCF_biosynth_CS"/>
</dbReference>
<dbReference type="InterPro" id="IPR051920">
    <property type="entry name" value="MPT_Adenylyltrnsfr/MoaC-Rel"/>
</dbReference>
<dbReference type="Gene3D" id="3.40.980.10">
    <property type="entry name" value="MoaB/Mog-like domain"/>
    <property type="match status" value="1"/>
</dbReference>
<reference evidence="4 5" key="2">
    <citation type="journal article" date="2016" name="Genome Announc.">
        <title>Permanent Draft Genome Sequences for Two Variants of Frankia sp. Strain CpI1, the First Frankia Strain Isolated from Root Nodules of Comptonia peregrina.</title>
        <authorList>
            <person name="Oshone R."/>
            <person name="Hurst S.G.IV."/>
            <person name="Abebe-Akele F."/>
            <person name="Simpson S."/>
            <person name="Morris K."/>
            <person name="Thomas W.K."/>
            <person name="Tisa L.S."/>
        </authorList>
    </citation>
    <scope>NUCLEOTIDE SEQUENCE [LARGE SCALE GENOMIC DNA]</scope>
    <source>
        <strain evidence="5">CpI1-S</strain>
    </source>
</reference>
<dbReference type="CDD" id="cd00886">
    <property type="entry name" value="MogA_MoaB"/>
    <property type="match status" value="1"/>
</dbReference>
<evidence type="ECO:0000313" key="5">
    <source>
        <dbReference type="Proteomes" id="UP000032545"/>
    </source>
</evidence>
<dbReference type="InterPro" id="IPR036425">
    <property type="entry name" value="MoaB/Mog-like_dom_sf"/>
</dbReference>
<reference evidence="5" key="1">
    <citation type="submission" date="2015-02" db="EMBL/GenBank/DDBJ databases">
        <title>Draft Genome of Frankia sp. CpI1-S.</title>
        <authorList>
            <person name="Oshone R.T."/>
            <person name="Ngom M."/>
            <person name="Ghodhbane-Gtari F."/>
            <person name="Gtari M."/>
            <person name="Morris K."/>
            <person name="Thomas K."/>
            <person name="Sen A."/>
            <person name="Tisa L.S."/>
        </authorList>
    </citation>
    <scope>NUCLEOTIDE SEQUENCE [LARGE SCALE GENOMIC DNA]</scope>
    <source>
        <strain evidence="5">CpI1-S</strain>
    </source>
</reference>
<keyword evidence="4" id="KW-0808">Transferase</keyword>
<accession>A0A0D8BAD8</accession>
<dbReference type="RefSeq" id="WP_044887877.1">
    <property type="nucleotide sequence ID" value="NZ_JYFN01000063.1"/>
</dbReference>
<protein>
    <submittedName>
        <fullName evidence="4">Molybdopterin adenylyltransferase</fullName>
        <ecNumber evidence="4">2.7.7.75</ecNumber>
    </submittedName>
</protein>
<keyword evidence="2" id="KW-0501">Molybdenum cofactor biosynthesis</keyword>
<comment type="pathway">
    <text evidence="1">Cofactor biosynthesis; molybdopterin biosynthesis.</text>
</comment>
<dbReference type="InterPro" id="IPR001453">
    <property type="entry name" value="MoaB/Mog_dom"/>
</dbReference>
<evidence type="ECO:0000259" key="3">
    <source>
        <dbReference type="SMART" id="SM00852"/>
    </source>
</evidence>
<feature type="domain" description="MoaB/Mog" evidence="3">
    <location>
        <begin position="14"/>
        <end position="157"/>
    </location>
</feature>
<dbReference type="SMART" id="SM00852">
    <property type="entry name" value="MoCF_biosynth"/>
    <property type="match status" value="1"/>
</dbReference>
<dbReference type="OrthoDB" id="9794429at2"/>
<comment type="caution">
    <text evidence="4">The sequence shown here is derived from an EMBL/GenBank/DDBJ whole genome shotgun (WGS) entry which is preliminary data.</text>
</comment>
<dbReference type="SUPFAM" id="SSF53218">
    <property type="entry name" value="Molybdenum cofactor biosynthesis proteins"/>
    <property type="match status" value="1"/>
</dbReference>
<organism evidence="4 5">
    <name type="scientific">Frankia torreyi</name>
    <dbReference type="NCBI Taxonomy" id="1856"/>
    <lineage>
        <taxon>Bacteria</taxon>
        <taxon>Bacillati</taxon>
        <taxon>Actinomycetota</taxon>
        <taxon>Actinomycetes</taxon>
        <taxon>Frankiales</taxon>
        <taxon>Frankiaceae</taxon>
        <taxon>Frankia</taxon>
    </lineage>
</organism>
<keyword evidence="4" id="KW-0548">Nucleotidyltransferase</keyword>
<gene>
    <name evidence="4" type="ORF">FF36_05385</name>
</gene>
<dbReference type="UniPathway" id="UPA00344"/>
<dbReference type="GO" id="GO:0061598">
    <property type="term" value="F:molybdopterin adenylyltransferase activity"/>
    <property type="evidence" value="ECO:0007669"/>
    <property type="project" value="UniProtKB-EC"/>
</dbReference>
<dbReference type="Pfam" id="PF00994">
    <property type="entry name" value="MoCF_biosynth"/>
    <property type="match status" value="1"/>
</dbReference>
<dbReference type="NCBIfam" id="TIGR00177">
    <property type="entry name" value="molyb_syn"/>
    <property type="match status" value="1"/>
</dbReference>
<name>A0A0D8BAD8_9ACTN</name>
<evidence type="ECO:0000256" key="2">
    <source>
        <dbReference type="ARBA" id="ARBA00023150"/>
    </source>
</evidence>
<dbReference type="PANTHER" id="PTHR43764">
    <property type="entry name" value="MOLYBDENUM COFACTOR BIOSYNTHESIS"/>
    <property type="match status" value="1"/>
</dbReference>
<dbReference type="PANTHER" id="PTHR43764:SF1">
    <property type="entry name" value="MOLYBDOPTERIN MOLYBDOTRANSFERASE"/>
    <property type="match status" value="1"/>
</dbReference>
<dbReference type="GO" id="GO:0006777">
    <property type="term" value="P:Mo-molybdopterin cofactor biosynthetic process"/>
    <property type="evidence" value="ECO:0007669"/>
    <property type="project" value="UniProtKB-KW"/>
</dbReference>
<keyword evidence="5" id="KW-1185">Reference proteome</keyword>
<proteinExistence type="predicted"/>
<dbReference type="PATRIC" id="fig|1502723.3.peg.5798"/>
<dbReference type="EC" id="2.7.7.75" evidence="4"/>
<dbReference type="EMBL" id="JYFN01000063">
    <property type="protein sequence ID" value="KJE20327.1"/>
    <property type="molecule type" value="Genomic_DNA"/>
</dbReference>
<dbReference type="PROSITE" id="PS01078">
    <property type="entry name" value="MOCF_BIOSYNTHESIS_1"/>
    <property type="match status" value="1"/>
</dbReference>
<evidence type="ECO:0000313" key="4">
    <source>
        <dbReference type="EMBL" id="KJE20327.1"/>
    </source>
</evidence>
<sequence length="178" mass="17474">MSRSSSLPSGARAQVVTVSDRAYGGVYPDRSGPLLVAGLAELGFAVGPAQVVPDDRERITAALRAAVADGIDLVVTTGGTGLGPRDITPEATGDVIERLIPGLAEALRAAGRDAVPAAVLSRGLAGTAAATLVVNLPGSTGGVRDGLGVLAGVVGHAVAQIRGTDDHTVVPGVAGTAD</sequence>
<evidence type="ECO:0000256" key="1">
    <source>
        <dbReference type="ARBA" id="ARBA00005046"/>
    </source>
</evidence>
<dbReference type="Proteomes" id="UP000032545">
    <property type="component" value="Unassembled WGS sequence"/>
</dbReference>
<dbReference type="AlphaFoldDB" id="A0A0D8BAD8"/>